<evidence type="ECO:0000313" key="5">
    <source>
        <dbReference type="Proteomes" id="UP001589894"/>
    </source>
</evidence>
<protein>
    <submittedName>
        <fullName evidence="4">DUF3131 domain-containing protein</fullName>
    </submittedName>
</protein>
<feature type="chain" id="PRO_5045101266" evidence="1">
    <location>
        <begin position="23"/>
        <end position="520"/>
    </location>
</feature>
<keyword evidence="5" id="KW-1185">Reference proteome</keyword>
<proteinExistence type="predicted"/>
<dbReference type="Gene3D" id="1.50.10.140">
    <property type="match status" value="1"/>
</dbReference>
<dbReference type="Proteomes" id="UP001589894">
    <property type="component" value="Unassembled WGS sequence"/>
</dbReference>
<feature type="signal peptide" evidence="1">
    <location>
        <begin position="1"/>
        <end position="22"/>
    </location>
</feature>
<gene>
    <name evidence="4" type="ORF">ACFFHU_23765</name>
</gene>
<dbReference type="InterPro" id="IPR021478">
    <property type="entry name" value="DUF3131"/>
</dbReference>
<accession>A0ABV6P4E4</accession>
<dbReference type="RefSeq" id="WP_377342396.1">
    <property type="nucleotide sequence ID" value="NZ_JBHLUE010000019.1"/>
</dbReference>
<evidence type="ECO:0000259" key="2">
    <source>
        <dbReference type="Pfam" id="PF10091"/>
    </source>
</evidence>
<evidence type="ECO:0000259" key="3">
    <source>
        <dbReference type="Pfam" id="PF11329"/>
    </source>
</evidence>
<name>A0ABV6P4E4_9ACTN</name>
<sequence length="520" mass="56091">MRRLLAPLLALTLTLTGGSVAAAAPAAERSRSGPAADRALLGYARDTWRSMVAMTDPHTGLVADSITGDLAAGGRSGYTSPTNIGGYLWAAVAAQRLGIISRPEARARIAQTLDTLARLKHHTPSGMYYNWYDPRDGSVLTVWPDDGNTVYPFLSSVDNGWLAAGLRVVEGAVPELRGQADAILRTMNFGFYYNPAASTAYGVKGLLAGGFWDAAPSGCSQQRDGVWFTCNHYDITVTEPRMATYLGIAAGQIPPEAYYHTMRTLPPTCDYSWQEMRPVGFDTTYQGVPVFEGAYRYRGIQFVPSWGGDMFEALMPDLFVPEARWAPNSWGRNHPATVAAQIEHGMNDAGYGYWGFSPASDPAGGYRAWGVDAMGMDTDGYPSDAEGSKYDAGFDGCRPAGPAPTYGDGVVTPHAAFLALPYAKGPVVDDLARLKANFDSYGPGGFYDAVAVRSGTVAKRYLSLDQAMIMGALGNELGNDVIRRAFVSPQFEHRIRPIIARETFNVPANQFLPQLGRGDL</sequence>
<evidence type="ECO:0000256" key="1">
    <source>
        <dbReference type="SAM" id="SignalP"/>
    </source>
</evidence>
<dbReference type="Pfam" id="PF10091">
    <property type="entry name" value="Glycoamylase"/>
    <property type="match status" value="1"/>
</dbReference>
<organism evidence="4 5">
    <name type="scientific">Plantactinospora siamensis</name>
    <dbReference type="NCBI Taxonomy" id="555372"/>
    <lineage>
        <taxon>Bacteria</taxon>
        <taxon>Bacillati</taxon>
        <taxon>Actinomycetota</taxon>
        <taxon>Actinomycetes</taxon>
        <taxon>Micromonosporales</taxon>
        <taxon>Micromonosporaceae</taxon>
        <taxon>Plantactinospora</taxon>
    </lineage>
</organism>
<feature type="domain" description="DUF3131" evidence="3">
    <location>
        <begin position="43"/>
        <end position="186"/>
    </location>
</feature>
<reference evidence="4 5" key="1">
    <citation type="submission" date="2024-09" db="EMBL/GenBank/DDBJ databases">
        <authorList>
            <person name="Sun Q."/>
            <person name="Mori K."/>
        </authorList>
    </citation>
    <scope>NUCLEOTIDE SEQUENCE [LARGE SCALE GENOMIC DNA]</scope>
    <source>
        <strain evidence="4 5">TBRC 2205</strain>
    </source>
</reference>
<comment type="caution">
    <text evidence="4">The sequence shown here is derived from an EMBL/GenBank/DDBJ whole genome shotgun (WGS) entry which is preliminary data.</text>
</comment>
<dbReference type="Pfam" id="PF11329">
    <property type="entry name" value="DUF3131"/>
    <property type="match status" value="1"/>
</dbReference>
<feature type="domain" description="Glycoamylase-like" evidence="2">
    <location>
        <begin position="296"/>
        <end position="484"/>
    </location>
</feature>
<dbReference type="InterPro" id="IPR019282">
    <property type="entry name" value="Glycoamylase-like_cons_dom"/>
</dbReference>
<keyword evidence="1" id="KW-0732">Signal</keyword>
<dbReference type="EMBL" id="JBHLUE010000019">
    <property type="protein sequence ID" value="MFC0567143.1"/>
    <property type="molecule type" value="Genomic_DNA"/>
</dbReference>
<evidence type="ECO:0000313" key="4">
    <source>
        <dbReference type="EMBL" id="MFC0567143.1"/>
    </source>
</evidence>